<dbReference type="GeneID" id="62196122"/>
<dbReference type="PANTHER" id="PTHR12925:SF0">
    <property type="entry name" value="PROTEIN HIKESHI"/>
    <property type="match status" value="1"/>
</dbReference>
<dbReference type="Proteomes" id="UP000662931">
    <property type="component" value="Chromosome 3"/>
</dbReference>
<dbReference type="EMBL" id="CP064814">
    <property type="protein sequence ID" value="QPG75368.1"/>
    <property type="molecule type" value="Genomic_DNA"/>
</dbReference>
<dbReference type="InterPro" id="IPR048364">
    <property type="entry name" value="Hikeshi-like_C"/>
</dbReference>
<evidence type="ECO:0000259" key="3">
    <source>
        <dbReference type="Pfam" id="PF05603"/>
    </source>
</evidence>
<name>A0A875S339_EENNA</name>
<organism evidence="5 6">
    <name type="scientific">Eeniella nana</name>
    <name type="common">Yeast</name>
    <name type="synonym">Brettanomyces nanus</name>
    <dbReference type="NCBI Taxonomy" id="13502"/>
    <lineage>
        <taxon>Eukaryota</taxon>
        <taxon>Fungi</taxon>
        <taxon>Dikarya</taxon>
        <taxon>Ascomycota</taxon>
        <taxon>Saccharomycotina</taxon>
        <taxon>Pichiomycetes</taxon>
        <taxon>Pichiales</taxon>
        <taxon>Pichiaceae</taxon>
        <taxon>Brettanomyces</taxon>
    </lineage>
</organism>
<evidence type="ECO:0000256" key="2">
    <source>
        <dbReference type="SAM" id="MobiDB-lite"/>
    </source>
</evidence>
<dbReference type="InterPro" id="IPR008493">
    <property type="entry name" value="Hikeshi-like_N"/>
</dbReference>
<dbReference type="GO" id="GO:0005634">
    <property type="term" value="C:nucleus"/>
    <property type="evidence" value="ECO:0007669"/>
    <property type="project" value="TreeGrafter"/>
</dbReference>
<feature type="region of interest" description="Disordered" evidence="2">
    <location>
        <begin position="112"/>
        <end position="134"/>
    </location>
</feature>
<protein>
    <recommendedName>
        <fullName evidence="7">Hikeshi-like domain-containing protein</fullName>
    </recommendedName>
</protein>
<accession>A0A875S339</accession>
<evidence type="ECO:0008006" key="7">
    <source>
        <dbReference type="Google" id="ProtNLM"/>
    </source>
</evidence>
<dbReference type="GO" id="GO:0006606">
    <property type="term" value="P:protein import into nucleus"/>
    <property type="evidence" value="ECO:0007669"/>
    <property type="project" value="TreeGrafter"/>
</dbReference>
<feature type="domain" description="Hikeshi-like N-terminal" evidence="3">
    <location>
        <begin position="6"/>
        <end position="162"/>
    </location>
</feature>
<evidence type="ECO:0000313" key="5">
    <source>
        <dbReference type="EMBL" id="QPG75368.1"/>
    </source>
</evidence>
<sequence>MFGSTLAGRAISLAQQIDSSQYTIKYDELSVKNVYHLSIFLLPNIQFDPSFVALIYYQFQVNGRDASAPPFVSTEFKLLGGLTAQKQSAIFKINPGNIGSIDVASSVMPSEGDIDMDGSGEGTGGTGGTGTGTGTEGTSASIILGISIEPNDTALPQLEQLKLSGATNAAYNSQSLVTVNSPANAALAASKDLTQSQVLEFSNKIIGNAYNFLSSFADSNNKVSMNKFNDWWNRFKSRMSSDPGYLKRLCEAE</sequence>
<reference evidence="5" key="1">
    <citation type="submission" date="2020-10" db="EMBL/GenBank/DDBJ databases">
        <authorList>
            <person name="Roach M.J.R."/>
        </authorList>
    </citation>
    <scope>NUCLEOTIDE SEQUENCE</scope>
    <source>
        <strain evidence="5">CBS 1945</strain>
    </source>
</reference>
<evidence type="ECO:0000259" key="4">
    <source>
        <dbReference type="Pfam" id="PF21057"/>
    </source>
</evidence>
<dbReference type="InterPro" id="IPR031318">
    <property type="entry name" value="OPI10"/>
</dbReference>
<evidence type="ECO:0000256" key="1">
    <source>
        <dbReference type="ARBA" id="ARBA00006623"/>
    </source>
</evidence>
<dbReference type="GO" id="GO:0061608">
    <property type="term" value="F:nuclear import signal receptor activity"/>
    <property type="evidence" value="ECO:0007669"/>
    <property type="project" value="TreeGrafter"/>
</dbReference>
<dbReference type="RefSeq" id="XP_038778933.1">
    <property type="nucleotide sequence ID" value="XM_038923005.1"/>
</dbReference>
<feature type="domain" description="Hikeshi-like C-terminal" evidence="4">
    <location>
        <begin position="197"/>
        <end position="248"/>
    </location>
</feature>
<proteinExistence type="inferred from homology"/>
<keyword evidence="6" id="KW-1185">Reference proteome</keyword>
<evidence type="ECO:0000313" key="6">
    <source>
        <dbReference type="Proteomes" id="UP000662931"/>
    </source>
</evidence>
<dbReference type="Pfam" id="PF21057">
    <property type="entry name" value="Hikeshi-like_C"/>
    <property type="match status" value="1"/>
</dbReference>
<dbReference type="KEGG" id="bnn:FOA43_002721"/>
<dbReference type="AlphaFoldDB" id="A0A875S339"/>
<dbReference type="PANTHER" id="PTHR12925">
    <property type="entry name" value="HIKESHI FAMILY MEMBER"/>
    <property type="match status" value="1"/>
</dbReference>
<dbReference type="Pfam" id="PF05603">
    <property type="entry name" value="Hikeshi-like_N"/>
    <property type="match status" value="1"/>
</dbReference>
<dbReference type="OrthoDB" id="10248398at2759"/>
<comment type="similarity">
    <text evidence="1">Belongs to the OPI10 family.</text>
</comment>
<gene>
    <name evidence="5" type="ORF">FOA43_002721</name>
</gene>
<feature type="compositionally biased region" description="Gly residues" evidence="2">
    <location>
        <begin position="119"/>
        <end position="134"/>
    </location>
</feature>
<dbReference type="GO" id="GO:0005829">
    <property type="term" value="C:cytosol"/>
    <property type="evidence" value="ECO:0007669"/>
    <property type="project" value="TreeGrafter"/>
</dbReference>